<gene>
    <name evidence="1" type="ORF">CM19_00460</name>
</gene>
<dbReference type="GO" id="GO:0070007">
    <property type="term" value="F:glutamic-type endopeptidase activity"/>
    <property type="evidence" value="ECO:0007669"/>
    <property type="project" value="InterPro"/>
</dbReference>
<dbReference type="PANTHER" id="PTHR37536:SF1">
    <property type="entry name" value="ASPERGILLOPEPSIN, PUTAITVE (AFU_ORTHOLOGUE AFUA_7G01200)"/>
    <property type="match status" value="1"/>
</dbReference>
<dbReference type="Pfam" id="PF01828">
    <property type="entry name" value="Peptidase_A4"/>
    <property type="match status" value="1"/>
</dbReference>
<dbReference type="GO" id="GO:0006508">
    <property type="term" value="P:proteolysis"/>
    <property type="evidence" value="ECO:0007669"/>
    <property type="project" value="InterPro"/>
</dbReference>
<dbReference type="Gene3D" id="2.60.120.700">
    <property type="entry name" value="Peptidase G1"/>
    <property type="match status" value="1"/>
</dbReference>
<name>A0A031LVB7_9CREN</name>
<evidence type="ECO:0000313" key="1">
    <source>
        <dbReference type="EMBL" id="EZQ11705.1"/>
    </source>
</evidence>
<keyword evidence="2" id="KW-1185">Reference proteome</keyword>
<dbReference type="PANTHER" id="PTHR37536">
    <property type="entry name" value="PUTATIVE (AFU_ORTHOLOGUE AFUA_3G02970)-RELATED"/>
    <property type="match status" value="1"/>
</dbReference>
<dbReference type="Proteomes" id="UP000024332">
    <property type="component" value="Unassembled WGS sequence"/>
</dbReference>
<dbReference type="AlphaFoldDB" id="A0A031LVB7"/>
<dbReference type="SUPFAM" id="SSF49899">
    <property type="entry name" value="Concanavalin A-like lectins/glucanases"/>
    <property type="match status" value="1"/>
</dbReference>
<proteinExistence type="predicted"/>
<dbReference type="InterPro" id="IPR000250">
    <property type="entry name" value="Peptidase_G1"/>
</dbReference>
<sequence length="153" mass="17079">MMPSNTATYSSQWIGIGGFFSRDNSLIKTGTLSYSDYGKTYYSAWYGLLPASSTITNFNAKPSDITQAEIFVVKIINSTTQELNITLNDLTEHEHFSILVNYSSSLLSAEWIEERPEVNGHLSTLANFNISYYGNYYTGVPYTNYADLTSSSP</sequence>
<dbReference type="EMBL" id="JFZT01000012">
    <property type="protein sequence ID" value="EZQ11705.1"/>
    <property type="molecule type" value="Genomic_DNA"/>
</dbReference>
<dbReference type="InterPro" id="IPR013320">
    <property type="entry name" value="ConA-like_dom_sf"/>
</dbReference>
<evidence type="ECO:0000313" key="2">
    <source>
        <dbReference type="Proteomes" id="UP000024332"/>
    </source>
</evidence>
<accession>A0A031LVB7</accession>
<comment type="caution">
    <text evidence="1">The sequence shown here is derived from an EMBL/GenBank/DDBJ whole genome shotgun (WGS) entry which is preliminary data.</text>
</comment>
<organism evidence="1 2">
    <name type="scientific">Candidatus Acidianus copahuensis</name>
    <dbReference type="NCBI Taxonomy" id="1160895"/>
    <lineage>
        <taxon>Archaea</taxon>
        <taxon>Thermoproteota</taxon>
        <taxon>Thermoprotei</taxon>
        <taxon>Sulfolobales</taxon>
        <taxon>Sulfolobaceae</taxon>
        <taxon>Acidianus</taxon>
    </lineage>
</organism>
<protein>
    <submittedName>
        <fullName evidence="1">Uncharacterized protein</fullName>
    </submittedName>
</protein>
<reference evidence="1 2" key="1">
    <citation type="submission" date="2014-03" db="EMBL/GenBank/DDBJ databases">
        <title>Draft genome sequence of the novel thermoacidophilic archaea Acidianus copahuensis ALE1 strain, isolated from Copahue volcanic area in Neuquen Argentina.</title>
        <authorList>
            <person name="Urbieta M.S."/>
            <person name="Rascovan N."/>
            <person name="Castro C."/>
            <person name="Revale S."/>
            <person name="Giaveno M.A."/>
            <person name="Vazquez M.P."/>
            <person name="Donati E.R."/>
        </authorList>
    </citation>
    <scope>NUCLEOTIDE SEQUENCE [LARGE SCALE GENOMIC DNA]</scope>
    <source>
        <strain evidence="1 2">ALE1</strain>
    </source>
</reference>
<dbReference type="InterPro" id="IPR038656">
    <property type="entry name" value="Peptidase_G1_sf"/>
</dbReference>